<accession>A0A415MF05</accession>
<dbReference type="EMBL" id="QSHM01000027">
    <property type="protein sequence ID" value="RHC11265.1"/>
    <property type="molecule type" value="Genomic_DNA"/>
</dbReference>
<gene>
    <name evidence="2" type="ORF">DW007_00005</name>
    <name evidence="1" type="ORF">DW858_14400</name>
</gene>
<evidence type="ECO:0000313" key="1">
    <source>
        <dbReference type="EMBL" id="RHC11265.1"/>
    </source>
</evidence>
<evidence type="ECO:0000313" key="4">
    <source>
        <dbReference type="Proteomes" id="UP000285844"/>
    </source>
</evidence>
<name>A0A415MF05_9FIRM</name>
<organism evidence="2 3">
    <name type="scientific">Lachnospira eligens</name>
    <dbReference type="NCBI Taxonomy" id="39485"/>
    <lineage>
        <taxon>Bacteria</taxon>
        <taxon>Bacillati</taxon>
        <taxon>Bacillota</taxon>
        <taxon>Clostridia</taxon>
        <taxon>Lachnospirales</taxon>
        <taxon>Lachnospiraceae</taxon>
        <taxon>Lachnospira</taxon>
    </lineage>
</organism>
<evidence type="ECO:0000313" key="3">
    <source>
        <dbReference type="Proteomes" id="UP000285201"/>
    </source>
</evidence>
<dbReference type="AlphaFoldDB" id="A0A415MF05"/>
<sequence length="73" mass="8641">MAIDGVTSCMKIREVNKNKKQFVELRKSEFVERFLELSLFYGLSSPLNSEMICIFPYFCPYAESAREIREFFI</sequence>
<dbReference type="Proteomes" id="UP000285844">
    <property type="component" value="Unassembled WGS sequence"/>
</dbReference>
<protein>
    <submittedName>
        <fullName evidence="2">Uncharacterized protein</fullName>
    </submittedName>
</protein>
<dbReference type="Proteomes" id="UP000285201">
    <property type="component" value="Unassembled WGS sequence"/>
</dbReference>
<evidence type="ECO:0000313" key="2">
    <source>
        <dbReference type="EMBL" id="RHL72288.1"/>
    </source>
</evidence>
<dbReference type="RefSeq" id="WP_118266088.1">
    <property type="nucleotide sequence ID" value="NZ_DAWDTH010000008.1"/>
</dbReference>
<comment type="caution">
    <text evidence="2">The sequence shown here is derived from an EMBL/GenBank/DDBJ whole genome shotgun (WGS) entry which is preliminary data.</text>
</comment>
<reference evidence="3 4" key="1">
    <citation type="submission" date="2018-08" db="EMBL/GenBank/DDBJ databases">
        <title>A genome reference for cultivated species of the human gut microbiota.</title>
        <authorList>
            <person name="Zou Y."/>
            <person name="Xue W."/>
            <person name="Luo G."/>
        </authorList>
    </citation>
    <scope>NUCLEOTIDE SEQUENCE [LARGE SCALE GENOMIC DNA]</scope>
    <source>
        <strain evidence="2 3">AF36-7BH</strain>
        <strain evidence="1 4">AM37-3BH</strain>
    </source>
</reference>
<proteinExistence type="predicted"/>
<dbReference type="EMBL" id="QROY01000001">
    <property type="protein sequence ID" value="RHL72288.1"/>
    <property type="molecule type" value="Genomic_DNA"/>
</dbReference>